<gene>
    <name evidence="2" type="ORF">VNO80_13882</name>
</gene>
<reference evidence="2 3" key="1">
    <citation type="submission" date="2024-01" db="EMBL/GenBank/DDBJ databases">
        <title>The genomes of 5 underutilized Papilionoideae crops provide insights into root nodulation and disease resistanc.</title>
        <authorList>
            <person name="Jiang F."/>
        </authorList>
    </citation>
    <scope>NUCLEOTIDE SEQUENCE [LARGE SCALE GENOMIC DNA]</scope>
    <source>
        <strain evidence="2">JINMINGXINNONG_FW02</strain>
        <tissue evidence="2">Leaves</tissue>
    </source>
</reference>
<keyword evidence="1" id="KW-1133">Transmembrane helix</keyword>
<accession>A0AAN9N6Z6</accession>
<dbReference type="Proteomes" id="UP001374584">
    <property type="component" value="Unassembled WGS sequence"/>
</dbReference>
<comment type="caution">
    <text evidence="2">The sequence shown here is derived from an EMBL/GenBank/DDBJ whole genome shotgun (WGS) entry which is preliminary data.</text>
</comment>
<feature type="transmembrane region" description="Helical" evidence="1">
    <location>
        <begin position="15"/>
        <end position="35"/>
    </location>
</feature>
<proteinExistence type="predicted"/>
<dbReference type="EMBL" id="JAYMYR010000005">
    <property type="protein sequence ID" value="KAK7365083.1"/>
    <property type="molecule type" value="Genomic_DNA"/>
</dbReference>
<keyword evidence="1" id="KW-0812">Transmembrane</keyword>
<keyword evidence="3" id="KW-1185">Reference proteome</keyword>
<evidence type="ECO:0000256" key="1">
    <source>
        <dbReference type="SAM" id="Phobius"/>
    </source>
</evidence>
<protein>
    <submittedName>
        <fullName evidence="2">Uncharacterized protein</fullName>
    </submittedName>
</protein>
<organism evidence="2 3">
    <name type="scientific">Phaseolus coccineus</name>
    <name type="common">Scarlet runner bean</name>
    <name type="synonym">Phaseolus multiflorus</name>
    <dbReference type="NCBI Taxonomy" id="3886"/>
    <lineage>
        <taxon>Eukaryota</taxon>
        <taxon>Viridiplantae</taxon>
        <taxon>Streptophyta</taxon>
        <taxon>Embryophyta</taxon>
        <taxon>Tracheophyta</taxon>
        <taxon>Spermatophyta</taxon>
        <taxon>Magnoliopsida</taxon>
        <taxon>eudicotyledons</taxon>
        <taxon>Gunneridae</taxon>
        <taxon>Pentapetalae</taxon>
        <taxon>rosids</taxon>
        <taxon>fabids</taxon>
        <taxon>Fabales</taxon>
        <taxon>Fabaceae</taxon>
        <taxon>Papilionoideae</taxon>
        <taxon>50 kb inversion clade</taxon>
        <taxon>NPAAA clade</taxon>
        <taxon>indigoferoid/millettioid clade</taxon>
        <taxon>Phaseoleae</taxon>
        <taxon>Phaseolus</taxon>
    </lineage>
</organism>
<evidence type="ECO:0000313" key="2">
    <source>
        <dbReference type="EMBL" id="KAK7365083.1"/>
    </source>
</evidence>
<evidence type="ECO:0000313" key="3">
    <source>
        <dbReference type="Proteomes" id="UP001374584"/>
    </source>
</evidence>
<name>A0AAN9N6Z6_PHACN</name>
<keyword evidence="1" id="KW-0472">Membrane</keyword>
<sequence length="91" mass="10575">MKQRRNSHARLKHEGIALGFLPLVFFSRAVLLVLLSPGTRECMWRQVQHELQSVLYRLEILLDFLTMETDEQRSEACCGSFCFLLFRLCGA</sequence>
<dbReference type="AlphaFoldDB" id="A0AAN9N6Z6"/>